<dbReference type="Proteomes" id="UP000182015">
    <property type="component" value="Unassembled WGS sequence"/>
</dbReference>
<dbReference type="PRINTS" id="PR00039">
    <property type="entry name" value="HTHLYSR"/>
</dbReference>
<dbReference type="Gene3D" id="3.40.190.290">
    <property type="match status" value="1"/>
</dbReference>
<reference evidence="7" key="1">
    <citation type="submission" date="2016-06" db="EMBL/GenBank/DDBJ databases">
        <authorList>
            <person name="de Vries S.P.W."/>
            <person name="Hadjirin N.F."/>
            <person name="Lay E.M."/>
            <person name="Zadoks R.N."/>
            <person name="Peacock S.J."/>
            <person name="Parkhill J."/>
            <person name="Grant A.J."/>
            <person name="Mcdougall S."/>
            <person name="Holmes M.A."/>
        </authorList>
    </citation>
    <scope>NUCLEOTIDE SEQUENCE [LARGE SCALE GENOMIC DNA]</scope>
    <source>
        <strain evidence="7">NZ1587</strain>
    </source>
</reference>
<dbReference type="Gene3D" id="1.10.10.10">
    <property type="entry name" value="Winged helix-like DNA-binding domain superfamily/Winged helix DNA-binding domain"/>
    <property type="match status" value="1"/>
</dbReference>
<dbReference type="Pfam" id="PF00126">
    <property type="entry name" value="HTH_1"/>
    <property type="match status" value="1"/>
</dbReference>
<keyword evidence="7" id="KW-1185">Reference proteome</keyword>
<dbReference type="EMBL" id="LZDD01000001">
    <property type="protein sequence ID" value="OJF72436.1"/>
    <property type="molecule type" value="Genomic_DNA"/>
</dbReference>
<dbReference type="STRING" id="1856638.A9Q68_02525"/>
<proteinExistence type="inferred from homology"/>
<dbReference type="OrthoDB" id="119203at2"/>
<keyword evidence="4" id="KW-0804">Transcription</keyword>
<name>A0A1L8MNY3_9STRE</name>
<comment type="similarity">
    <text evidence="1">Belongs to the LysR transcriptional regulatory family.</text>
</comment>
<accession>A0A1L8MNY3</accession>
<dbReference type="GO" id="GO:0003700">
    <property type="term" value="F:DNA-binding transcription factor activity"/>
    <property type="evidence" value="ECO:0007669"/>
    <property type="project" value="InterPro"/>
</dbReference>
<sequence>MNTKQMDYIIEIAQTLNFNRAAENLFISQPALSYQVKILEEEIGFPIFDSTGKTIRLTPAGQQFCQQLGPLRSQLQLIIEQGQNFSSQYSDNISLGFSLRSQLQFLPEIIRNFKTSHPQVLITPEIRPTDWLAPFRDGQVDLIFTSREMAEKLSNAMIHSLYQSHIYLLVNPNDPLAKLKLAKAKDLKGRTLLVNGGSSQTLREVQRKVLEEYLLATLNSPNHDFTMISVASEQAICLSPGYLNDFTNQFTWVPFETDASFDCVLVSHLDDQRESLKEFITCMKTIYAEKALYYRL</sequence>
<dbReference type="RefSeq" id="WP_071793092.1">
    <property type="nucleotide sequence ID" value="NZ_LZDD01000001.1"/>
</dbReference>
<dbReference type="PROSITE" id="PS50931">
    <property type="entry name" value="HTH_LYSR"/>
    <property type="match status" value="1"/>
</dbReference>
<keyword evidence="3" id="KW-0238">DNA-binding</keyword>
<dbReference type="SUPFAM" id="SSF46785">
    <property type="entry name" value="Winged helix' DNA-binding domain"/>
    <property type="match status" value="1"/>
</dbReference>
<dbReference type="InterPro" id="IPR036388">
    <property type="entry name" value="WH-like_DNA-bd_sf"/>
</dbReference>
<evidence type="ECO:0000256" key="2">
    <source>
        <dbReference type="ARBA" id="ARBA00023015"/>
    </source>
</evidence>
<dbReference type="SUPFAM" id="SSF53850">
    <property type="entry name" value="Periplasmic binding protein-like II"/>
    <property type="match status" value="1"/>
</dbReference>
<dbReference type="AlphaFoldDB" id="A0A1L8MNY3"/>
<dbReference type="InterPro" id="IPR005119">
    <property type="entry name" value="LysR_subst-bd"/>
</dbReference>
<evidence type="ECO:0000256" key="3">
    <source>
        <dbReference type="ARBA" id="ARBA00023125"/>
    </source>
</evidence>
<dbReference type="GO" id="GO:0032993">
    <property type="term" value="C:protein-DNA complex"/>
    <property type="evidence" value="ECO:0007669"/>
    <property type="project" value="TreeGrafter"/>
</dbReference>
<organism evidence="6 7">
    <name type="scientific">Streptococcus bovimastitidis</name>
    <dbReference type="NCBI Taxonomy" id="1856638"/>
    <lineage>
        <taxon>Bacteria</taxon>
        <taxon>Bacillati</taxon>
        <taxon>Bacillota</taxon>
        <taxon>Bacilli</taxon>
        <taxon>Lactobacillales</taxon>
        <taxon>Streptococcaceae</taxon>
        <taxon>Streptococcus</taxon>
    </lineage>
</organism>
<gene>
    <name evidence="6" type="ORF">A9Q68_02525</name>
</gene>
<keyword evidence="2" id="KW-0805">Transcription regulation</keyword>
<dbReference type="PANTHER" id="PTHR30346:SF28">
    <property type="entry name" value="HTH-TYPE TRANSCRIPTIONAL REGULATOR CYNR"/>
    <property type="match status" value="1"/>
</dbReference>
<evidence type="ECO:0000313" key="6">
    <source>
        <dbReference type="EMBL" id="OJF72436.1"/>
    </source>
</evidence>
<dbReference type="PANTHER" id="PTHR30346">
    <property type="entry name" value="TRANSCRIPTIONAL DUAL REGULATOR HCAR-RELATED"/>
    <property type="match status" value="1"/>
</dbReference>
<evidence type="ECO:0000256" key="4">
    <source>
        <dbReference type="ARBA" id="ARBA00023163"/>
    </source>
</evidence>
<comment type="caution">
    <text evidence="6">The sequence shown here is derived from an EMBL/GenBank/DDBJ whole genome shotgun (WGS) entry which is preliminary data.</text>
</comment>
<dbReference type="Pfam" id="PF03466">
    <property type="entry name" value="LysR_substrate"/>
    <property type="match status" value="1"/>
</dbReference>
<dbReference type="GO" id="GO:0003677">
    <property type="term" value="F:DNA binding"/>
    <property type="evidence" value="ECO:0007669"/>
    <property type="project" value="UniProtKB-KW"/>
</dbReference>
<evidence type="ECO:0000259" key="5">
    <source>
        <dbReference type="PROSITE" id="PS50931"/>
    </source>
</evidence>
<feature type="domain" description="HTH lysR-type" evidence="5">
    <location>
        <begin position="1"/>
        <end position="58"/>
    </location>
</feature>
<evidence type="ECO:0000313" key="7">
    <source>
        <dbReference type="Proteomes" id="UP000182015"/>
    </source>
</evidence>
<dbReference type="InterPro" id="IPR000847">
    <property type="entry name" value="LysR_HTH_N"/>
</dbReference>
<dbReference type="InterPro" id="IPR036390">
    <property type="entry name" value="WH_DNA-bd_sf"/>
</dbReference>
<evidence type="ECO:0000256" key="1">
    <source>
        <dbReference type="ARBA" id="ARBA00009437"/>
    </source>
</evidence>
<protein>
    <submittedName>
        <fullName evidence="6">Transcriptional regulator</fullName>
    </submittedName>
</protein>